<accession>A0A413VGI3</accession>
<dbReference type="Pfam" id="PF00027">
    <property type="entry name" value="cNMP_binding"/>
    <property type="match status" value="1"/>
</dbReference>
<evidence type="ECO:0000259" key="1">
    <source>
        <dbReference type="Pfam" id="PF00027"/>
    </source>
</evidence>
<sequence length="189" mass="22136">MSDFNKYTSKIDYSAIIEFALQNGELMHYKKREYFNRQGEVCYKMGYVVSGSFRYCCINSSGESKVVGYTFENSFVGNYPACRLEDHSNVEIQALCDCSVYVVSNKQITQFYEQNIENQRLSRSIAETLLWEVYDRMIAMYSMTPEERYIEILDRCPALLNLISLKELASYLMICPETLSRLRRKLVQK</sequence>
<dbReference type="InterPro" id="IPR000595">
    <property type="entry name" value="cNMP-bd_dom"/>
</dbReference>
<dbReference type="InterPro" id="IPR014710">
    <property type="entry name" value="RmlC-like_jellyroll"/>
</dbReference>
<name>A0A413VGI3_9BACE</name>
<reference evidence="2 3" key="1">
    <citation type="submission" date="2018-08" db="EMBL/GenBank/DDBJ databases">
        <title>A genome reference for cultivated species of the human gut microbiota.</title>
        <authorList>
            <person name="Zou Y."/>
            <person name="Xue W."/>
            <person name="Luo G."/>
        </authorList>
    </citation>
    <scope>NUCLEOTIDE SEQUENCE [LARGE SCALE GENOMIC DNA]</scope>
    <source>
        <strain evidence="2 3">AM40-30BH</strain>
    </source>
</reference>
<dbReference type="Gene3D" id="2.60.120.10">
    <property type="entry name" value="Jelly Rolls"/>
    <property type="match status" value="1"/>
</dbReference>
<dbReference type="GeneID" id="69502265"/>
<gene>
    <name evidence="2" type="ORF">DW888_16610</name>
</gene>
<dbReference type="Proteomes" id="UP000284379">
    <property type="component" value="Unassembled WGS sequence"/>
</dbReference>
<organism evidence="2 3">
    <name type="scientific">Bacteroides nordii</name>
    <dbReference type="NCBI Taxonomy" id="291645"/>
    <lineage>
        <taxon>Bacteria</taxon>
        <taxon>Pseudomonadati</taxon>
        <taxon>Bacteroidota</taxon>
        <taxon>Bacteroidia</taxon>
        <taxon>Bacteroidales</taxon>
        <taxon>Bacteroidaceae</taxon>
        <taxon>Bacteroides</taxon>
    </lineage>
</organism>
<dbReference type="CDD" id="cd00038">
    <property type="entry name" value="CAP_ED"/>
    <property type="match status" value="1"/>
</dbReference>
<proteinExistence type="predicted"/>
<dbReference type="RefSeq" id="WP_007485576.1">
    <property type="nucleotide sequence ID" value="NZ_CABJFV010000018.1"/>
</dbReference>
<dbReference type="SUPFAM" id="SSF51206">
    <property type="entry name" value="cAMP-binding domain-like"/>
    <property type="match status" value="1"/>
</dbReference>
<comment type="caution">
    <text evidence="2">The sequence shown here is derived from an EMBL/GenBank/DDBJ whole genome shotgun (WGS) entry which is preliminary data.</text>
</comment>
<evidence type="ECO:0000313" key="2">
    <source>
        <dbReference type="EMBL" id="RHB32706.1"/>
    </source>
</evidence>
<evidence type="ECO:0000313" key="3">
    <source>
        <dbReference type="Proteomes" id="UP000284379"/>
    </source>
</evidence>
<dbReference type="InterPro" id="IPR018490">
    <property type="entry name" value="cNMP-bd_dom_sf"/>
</dbReference>
<dbReference type="AlphaFoldDB" id="A0A413VGI3"/>
<protein>
    <submittedName>
        <fullName evidence="2">Crp/Fnr family transcriptional regulator</fullName>
    </submittedName>
</protein>
<dbReference type="EMBL" id="QSGO01000018">
    <property type="protein sequence ID" value="RHB32706.1"/>
    <property type="molecule type" value="Genomic_DNA"/>
</dbReference>
<feature type="domain" description="Cyclic nucleotide-binding" evidence="1">
    <location>
        <begin position="27"/>
        <end position="115"/>
    </location>
</feature>